<name>A0A6S6VSJ7_9PLEO</name>
<dbReference type="Proteomes" id="UP000472372">
    <property type="component" value="Chromosome 2"/>
</dbReference>
<reference evidence="1" key="1">
    <citation type="submission" date="2021-02" db="EMBL/GenBank/DDBJ databases">
        <authorList>
            <person name="Syme A R."/>
            <person name="Syme A R."/>
            <person name="Moolhuijzen P."/>
        </authorList>
    </citation>
    <scope>NUCLEOTIDE SEQUENCE</scope>
    <source>
        <strain evidence="1">W1-1</strain>
    </source>
</reference>
<accession>A0A6S6VSJ7</accession>
<proteinExistence type="predicted"/>
<gene>
    <name evidence="1" type="ORF">PTTW11_01803</name>
</gene>
<dbReference type="AlphaFoldDB" id="A0A6S6VSJ7"/>
<evidence type="ECO:0000313" key="2">
    <source>
        <dbReference type="Proteomes" id="UP000472372"/>
    </source>
</evidence>
<evidence type="ECO:0000313" key="1">
    <source>
        <dbReference type="EMBL" id="CAE7009196.1"/>
    </source>
</evidence>
<organism evidence="1 2">
    <name type="scientific">Pyrenophora teres f. teres</name>
    <dbReference type="NCBI Taxonomy" id="97479"/>
    <lineage>
        <taxon>Eukaryota</taxon>
        <taxon>Fungi</taxon>
        <taxon>Dikarya</taxon>
        <taxon>Ascomycota</taxon>
        <taxon>Pezizomycotina</taxon>
        <taxon>Dothideomycetes</taxon>
        <taxon>Pleosporomycetidae</taxon>
        <taxon>Pleosporales</taxon>
        <taxon>Pleosporineae</taxon>
        <taxon>Pleosporaceae</taxon>
        <taxon>Pyrenophora</taxon>
    </lineage>
</organism>
<sequence length="173" mass="19457">MDAATLFSFAARFSVHLVRLTWWPISKLINACIILLLPFYNLTTFILLPFIHLAHAIIAILSTPFRVKWLEQIETLYVFLGTAGLVGCLTGATLFVVFRFLSTTLHLDAPLVPEEPDKGRTAAEYRAARRVRKEQMIDDSPSATPIVLKRVPGPRSRGLLSQAIIEEEDSDFF</sequence>
<dbReference type="EMBL" id="HG992978">
    <property type="protein sequence ID" value="CAE7009196.1"/>
    <property type="molecule type" value="Genomic_DNA"/>
</dbReference>
<protein>
    <submittedName>
        <fullName evidence="1">Uncharacterized protein</fullName>
    </submittedName>
</protein>